<evidence type="ECO:0000313" key="3">
    <source>
        <dbReference type="Proteomes" id="UP000246464"/>
    </source>
</evidence>
<reference evidence="2 3" key="1">
    <citation type="submission" date="2017-12" db="EMBL/GenBank/DDBJ databases">
        <title>Integrating genomic resources of turbot (Scophthalmus maximus) in depth evaluation of genetic and physical mapping variation across individuals.</title>
        <authorList>
            <person name="Martinez P."/>
        </authorList>
    </citation>
    <scope>NUCLEOTIDE SEQUENCE [LARGE SCALE GENOMIC DNA]</scope>
</reference>
<evidence type="ECO:0000256" key="1">
    <source>
        <dbReference type="SAM" id="MobiDB-lite"/>
    </source>
</evidence>
<dbReference type="Proteomes" id="UP000246464">
    <property type="component" value="Chromosome 8"/>
</dbReference>
<dbReference type="AlphaFoldDB" id="A0A2U9BMK5"/>
<sequence>MTRPGSAGNRGTVAMTPIVELLTQTLDLLRRASAGGGERHSSPRLSAVARLCLARRSANTSPDMNTLCPGPDTTRDRMQPNAAAHGTGVGLMLDLPKKYLMTGWSELTALSWRRNLKQWEAEENQEV</sequence>
<dbReference type="EMBL" id="CP026250">
    <property type="protein sequence ID" value="AWP05030.1"/>
    <property type="molecule type" value="Genomic_DNA"/>
</dbReference>
<accession>A0A2U9BMK5</accession>
<keyword evidence="3" id="KW-1185">Reference proteome</keyword>
<proteinExistence type="predicted"/>
<feature type="region of interest" description="Disordered" evidence="1">
    <location>
        <begin position="59"/>
        <end position="83"/>
    </location>
</feature>
<protein>
    <submittedName>
        <fullName evidence="2">Uncharacterized protein</fullName>
    </submittedName>
</protein>
<name>A0A2U9BMK5_SCOMX</name>
<gene>
    <name evidence="2" type="ORF">SMAX5B_021180</name>
</gene>
<organism evidence="2 3">
    <name type="scientific">Scophthalmus maximus</name>
    <name type="common">Turbot</name>
    <name type="synonym">Psetta maxima</name>
    <dbReference type="NCBI Taxonomy" id="52904"/>
    <lineage>
        <taxon>Eukaryota</taxon>
        <taxon>Metazoa</taxon>
        <taxon>Chordata</taxon>
        <taxon>Craniata</taxon>
        <taxon>Vertebrata</taxon>
        <taxon>Euteleostomi</taxon>
        <taxon>Actinopterygii</taxon>
        <taxon>Neopterygii</taxon>
        <taxon>Teleostei</taxon>
        <taxon>Neoteleostei</taxon>
        <taxon>Acanthomorphata</taxon>
        <taxon>Carangaria</taxon>
        <taxon>Pleuronectiformes</taxon>
        <taxon>Pleuronectoidei</taxon>
        <taxon>Scophthalmidae</taxon>
        <taxon>Scophthalmus</taxon>
    </lineage>
</organism>
<evidence type="ECO:0000313" key="2">
    <source>
        <dbReference type="EMBL" id="AWP05030.1"/>
    </source>
</evidence>